<gene>
    <name evidence="1" type="ORF">XAT740_LOCUS24204</name>
</gene>
<dbReference type="Proteomes" id="UP000663828">
    <property type="component" value="Unassembled WGS sequence"/>
</dbReference>
<proteinExistence type="predicted"/>
<comment type="caution">
    <text evidence="1">The sequence shown here is derived from an EMBL/GenBank/DDBJ whole genome shotgun (WGS) entry which is preliminary data.</text>
</comment>
<reference evidence="1" key="1">
    <citation type="submission" date="2021-02" db="EMBL/GenBank/DDBJ databases">
        <authorList>
            <person name="Nowell W R."/>
        </authorList>
    </citation>
    <scope>NUCLEOTIDE SEQUENCE</scope>
</reference>
<evidence type="ECO:0000313" key="1">
    <source>
        <dbReference type="EMBL" id="CAF1211249.1"/>
    </source>
</evidence>
<dbReference type="AlphaFoldDB" id="A0A814X4I3"/>
<accession>A0A814X4I3</accession>
<protein>
    <submittedName>
        <fullName evidence="1">Uncharacterized protein</fullName>
    </submittedName>
</protein>
<name>A0A814X4I3_ADIRI</name>
<dbReference type="EMBL" id="CAJNOR010001861">
    <property type="protein sequence ID" value="CAF1211249.1"/>
    <property type="molecule type" value="Genomic_DNA"/>
</dbReference>
<organism evidence="1 2">
    <name type="scientific">Adineta ricciae</name>
    <name type="common">Rotifer</name>
    <dbReference type="NCBI Taxonomy" id="249248"/>
    <lineage>
        <taxon>Eukaryota</taxon>
        <taxon>Metazoa</taxon>
        <taxon>Spiralia</taxon>
        <taxon>Gnathifera</taxon>
        <taxon>Rotifera</taxon>
        <taxon>Eurotatoria</taxon>
        <taxon>Bdelloidea</taxon>
        <taxon>Adinetida</taxon>
        <taxon>Adinetidae</taxon>
        <taxon>Adineta</taxon>
    </lineage>
</organism>
<sequence>MGSRASVQQAIPSSVEMEHYKLQYIGSSNFIADINTADHIFNLHNTDDHEDEFDYADCCDICCFACFDA</sequence>
<evidence type="ECO:0000313" key="2">
    <source>
        <dbReference type="Proteomes" id="UP000663828"/>
    </source>
</evidence>
<keyword evidence="2" id="KW-1185">Reference proteome</keyword>